<keyword evidence="3" id="KW-1185">Reference proteome</keyword>
<dbReference type="SUPFAM" id="SSF51726">
    <property type="entry name" value="UROD/MetE-like"/>
    <property type="match status" value="1"/>
</dbReference>
<protein>
    <recommendedName>
        <fullName evidence="4">Methionine synthase</fullName>
    </recommendedName>
</protein>
<reference evidence="2" key="1">
    <citation type="journal article" date="2014" name="Int. J. Syst. Evol. Microbiol.">
        <title>Complete genome sequence of Corynebacterium casei LMG S-19264T (=DSM 44701T), isolated from a smear-ripened cheese.</title>
        <authorList>
            <consortium name="US DOE Joint Genome Institute (JGI-PGF)"/>
            <person name="Walter F."/>
            <person name="Albersmeier A."/>
            <person name="Kalinowski J."/>
            <person name="Ruckert C."/>
        </authorList>
    </citation>
    <scope>NUCLEOTIDE SEQUENCE</scope>
    <source>
        <strain evidence="2">CGMCC 1.12785</strain>
    </source>
</reference>
<evidence type="ECO:0008006" key="4">
    <source>
        <dbReference type="Google" id="ProtNLM"/>
    </source>
</evidence>
<sequence length="405" mass="42533">MTQRPGGSDTVDALIDGAGDERRPATAESTAEPAPGPEEERLKASGRGHWPGTDVLAAVHGIVADAGSEAFPFLPVMPARAPGGELAGYAAALLVELHADLRPHGWQIARAAAAGTGGRDARRALSLHGQDRDALAEAFHAPGRSPRGPLMISLPGPVTLAAVLYGPGEERMIADAGARRDLLDSYAEGAAAHVRSLRALLPDVSPVVRLEEPELVRALSGRIRSASGFKAIGPFPEHEAGQRLRQLREALLTAGAAEVTVQLPGRAPLHWDLGEGPRPLLPLLRQAGVTEIGADLGALGVREWEILAEAFESGLRPWLNLPSAPSVKDALERILAPWRRLGMPVKDVPELGLQLGRAPAVTPADALALTRPAQPAPGRLAPSDPRADLNAALSLADALREEARR</sequence>
<evidence type="ECO:0000313" key="2">
    <source>
        <dbReference type="EMBL" id="GGA12658.1"/>
    </source>
</evidence>
<dbReference type="Proteomes" id="UP000616114">
    <property type="component" value="Unassembled WGS sequence"/>
</dbReference>
<evidence type="ECO:0000256" key="1">
    <source>
        <dbReference type="SAM" id="MobiDB-lite"/>
    </source>
</evidence>
<dbReference type="InterPro" id="IPR038071">
    <property type="entry name" value="UROD/MetE-like_sf"/>
</dbReference>
<dbReference type="AlphaFoldDB" id="A0A8J2TXQ7"/>
<evidence type="ECO:0000313" key="3">
    <source>
        <dbReference type="Proteomes" id="UP000616114"/>
    </source>
</evidence>
<name>A0A8J2TXQ7_9MICO</name>
<dbReference type="RefSeq" id="WP_188550258.1">
    <property type="nucleotide sequence ID" value="NZ_BMFY01000005.1"/>
</dbReference>
<accession>A0A8J2TXQ7</accession>
<gene>
    <name evidence="2" type="ORF">GCM10011333_14430</name>
</gene>
<dbReference type="EMBL" id="BMFY01000005">
    <property type="protein sequence ID" value="GGA12658.1"/>
    <property type="molecule type" value="Genomic_DNA"/>
</dbReference>
<organism evidence="2 3">
    <name type="scientific">Sediminivirga luteola</name>
    <dbReference type="NCBI Taxonomy" id="1774748"/>
    <lineage>
        <taxon>Bacteria</taxon>
        <taxon>Bacillati</taxon>
        <taxon>Actinomycetota</taxon>
        <taxon>Actinomycetes</taxon>
        <taxon>Micrococcales</taxon>
        <taxon>Brevibacteriaceae</taxon>
        <taxon>Sediminivirga</taxon>
    </lineage>
</organism>
<comment type="caution">
    <text evidence="2">The sequence shown here is derived from an EMBL/GenBank/DDBJ whole genome shotgun (WGS) entry which is preliminary data.</text>
</comment>
<proteinExistence type="predicted"/>
<feature type="region of interest" description="Disordered" evidence="1">
    <location>
        <begin position="1"/>
        <end position="49"/>
    </location>
</feature>
<reference evidence="2" key="2">
    <citation type="submission" date="2020-09" db="EMBL/GenBank/DDBJ databases">
        <authorList>
            <person name="Sun Q."/>
            <person name="Zhou Y."/>
        </authorList>
    </citation>
    <scope>NUCLEOTIDE SEQUENCE</scope>
    <source>
        <strain evidence="2">CGMCC 1.12785</strain>
    </source>
</reference>